<evidence type="ECO:0000313" key="3">
    <source>
        <dbReference type="Proteomes" id="UP000229740"/>
    </source>
</evidence>
<dbReference type="EMBL" id="PDPS01000026">
    <property type="protein sequence ID" value="PID57615.1"/>
    <property type="molecule type" value="Genomic_DNA"/>
</dbReference>
<accession>A0A2G6E6E4</accession>
<feature type="compositionally biased region" description="Basic and acidic residues" evidence="1">
    <location>
        <begin position="22"/>
        <end position="36"/>
    </location>
</feature>
<feature type="compositionally biased region" description="Polar residues" evidence="1">
    <location>
        <begin position="1"/>
        <end position="13"/>
    </location>
</feature>
<dbReference type="AlphaFoldDB" id="A0A2G6E6E4"/>
<reference evidence="2 3" key="1">
    <citation type="submission" date="2017-10" db="EMBL/GenBank/DDBJ databases">
        <title>Novel microbial diversity and functional potential in the marine mammal oral microbiome.</title>
        <authorList>
            <person name="Dudek N.K."/>
            <person name="Sun C.L."/>
            <person name="Burstein D."/>
            <person name="Kantor R.S."/>
            <person name="Aliaga Goltsman D.S."/>
            <person name="Bik E.M."/>
            <person name="Thomas B.C."/>
            <person name="Banfield J.F."/>
            <person name="Relman D.A."/>
        </authorList>
    </citation>
    <scope>NUCLEOTIDE SEQUENCE [LARGE SCALE GENOMIC DNA]</scope>
    <source>
        <strain evidence="2">DOLZORAL124_49_17</strain>
    </source>
</reference>
<feature type="region of interest" description="Disordered" evidence="1">
    <location>
        <begin position="187"/>
        <end position="207"/>
    </location>
</feature>
<feature type="compositionally biased region" description="Polar residues" evidence="1">
    <location>
        <begin position="290"/>
        <end position="299"/>
    </location>
</feature>
<feature type="region of interest" description="Disordered" evidence="1">
    <location>
        <begin position="1"/>
        <end position="62"/>
    </location>
</feature>
<protein>
    <submittedName>
        <fullName evidence="2">Uncharacterized protein</fullName>
    </submittedName>
</protein>
<dbReference type="Proteomes" id="UP000229740">
    <property type="component" value="Unassembled WGS sequence"/>
</dbReference>
<organism evidence="2 3">
    <name type="scientific">candidate division KSB3 bacterium</name>
    <dbReference type="NCBI Taxonomy" id="2044937"/>
    <lineage>
        <taxon>Bacteria</taxon>
        <taxon>candidate division KSB3</taxon>
    </lineage>
</organism>
<feature type="region of interest" description="Disordered" evidence="1">
    <location>
        <begin position="82"/>
        <end position="118"/>
    </location>
</feature>
<gene>
    <name evidence="2" type="ORF">CSB45_07255</name>
</gene>
<proteinExistence type="predicted"/>
<feature type="region of interest" description="Disordered" evidence="1">
    <location>
        <begin position="284"/>
        <end position="305"/>
    </location>
</feature>
<name>A0A2G6E6E4_9BACT</name>
<comment type="caution">
    <text evidence="2">The sequence shown here is derived from an EMBL/GenBank/DDBJ whole genome shotgun (WGS) entry which is preliminary data.</text>
</comment>
<sequence>MKETQYTAHTHQIAQDGGTGDPHSDRHSEDHHKTPEQNKQPAEAPAFPNRPNSYGQGQEPVMNQGIPSWAIEQFYAMMGQQAGMNPKAPESCSHPEGPCEHHQRSMENQSYTGPMSMPSELQGHPMFSGPQAMPQQGPASPFNHATAPPYAPTTMPGTAFHAQPFMQYGPPQSPGQYGPQAQAYPSMPPADHSGCGHGAHEHHDRHDQNQYQYQYGQLMDIVGDMMAGEPDASKIMRFFQGCDMQFLKGALIGAIGMFLLTNDTVKTTIANMISGIWGTFQKASSGAAENRSTPDSTAGSDKAES</sequence>
<evidence type="ECO:0000256" key="1">
    <source>
        <dbReference type="SAM" id="MobiDB-lite"/>
    </source>
</evidence>
<feature type="compositionally biased region" description="Basic and acidic residues" evidence="1">
    <location>
        <begin position="198"/>
        <end position="207"/>
    </location>
</feature>
<evidence type="ECO:0000313" key="2">
    <source>
        <dbReference type="EMBL" id="PID57615.1"/>
    </source>
</evidence>